<accession>A0A2S5SX76</accession>
<keyword evidence="6 10" id="KW-0472">Membrane</keyword>
<feature type="transmembrane region" description="Helical" evidence="10">
    <location>
        <begin position="401"/>
        <end position="422"/>
    </location>
</feature>
<evidence type="ECO:0000256" key="4">
    <source>
        <dbReference type="ARBA" id="ARBA00022989"/>
    </source>
</evidence>
<evidence type="ECO:0000256" key="10">
    <source>
        <dbReference type="SAM" id="Phobius"/>
    </source>
</evidence>
<evidence type="ECO:0000313" key="11">
    <source>
        <dbReference type="EMBL" id="PPE67218.1"/>
    </source>
</evidence>
<feature type="transmembrane region" description="Helical" evidence="10">
    <location>
        <begin position="283"/>
        <end position="304"/>
    </location>
</feature>
<feature type="transmembrane region" description="Helical" evidence="10">
    <location>
        <begin position="28"/>
        <end position="52"/>
    </location>
</feature>
<dbReference type="EMBL" id="PSNX01000003">
    <property type="protein sequence ID" value="PPE67218.1"/>
    <property type="molecule type" value="Genomic_DNA"/>
</dbReference>
<dbReference type="PANTHER" id="PTHR43427:SF6">
    <property type="entry name" value="CHLORIDE CHANNEL PROTEIN CLC-E"/>
    <property type="match status" value="1"/>
</dbReference>
<feature type="transmembrane region" description="Helical" evidence="10">
    <location>
        <begin position="345"/>
        <end position="364"/>
    </location>
</feature>
<keyword evidence="9" id="KW-0407">Ion channel</keyword>
<keyword evidence="12" id="KW-1185">Reference proteome</keyword>
<evidence type="ECO:0000256" key="3">
    <source>
        <dbReference type="ARBA" id="ARBA00022692"/>
    </source>
</evidence>
<gene>
    <name evidence="11" type="ORF">C1704_03305</name>
</gene>
<name>A0A2S5SX76_9BURK</name>
<evidence type="ECO:0000256" key="8">
    <source>
        <dbReference type="ARBA" id="ARBA00023214"/>
    </source>
</evidence>
<sequence length="458" mass="47194">MTSPPHEPDFLANVRRELSDTRAWVDRLIVLAYAAAAGLFIVGFTLLSNAALRQFEGLTGPRPWLALVWTPAWVVAIVWITQRFFPGAAGSGIPQVTAAMDPAVEPGARSLFVSLRLSCAKLVLTSGSMLAGLSVGREGPAVQVGAGVMLHARRWLSPRSGIDDRALLAAGGAAGIAAAFNAPLAGVVFCIEQFWRGLDSRASSVVIGAIVLAGLMAVSVFGNFTYFGVIRVGALDAGLLLPAAGVIVASGLLGGLMARLLVVSMTGLPDRVSRWRARYPLRFAAACGFAVALIGWVSGGATAGGGEAHTRELLAGHADQQPGLFVLLKFVATWLSNWSGVPGGIFAPSLSIGAGLGHDVAVLLGHPATPALIAMGMAGFLAAATQAPLTAFIIVMEMVDGHAMVLSLMAAAMLASLVSRLLSRPLYGALAELQLLRLMPRAQTAADAGPSGEAGAAR</sequence>
<dbReference type="CDD" id="cd01034">
    <property type="entry name" value="EriC_like"/>
    <property type="match status" value="1"/>
</dbReference>
<feature type="transmembrane region" description="Helical" evidence="10">
    <location>
        <begin position="371"/>
        <end position="395"/>
    </location>
</feature>
<evidence type="ECO:0000256" key="2">
    <source>
        <dbReference type="ARBA" id="ARBA00022448"/>
    </source>
</evidence>
<dbReference type="Pfam" id="PF00654">
    <property type="entry name" value="Voltage_CLC"/>
    <property type="match status" value="1"/>
</dbReference>
<keyword evidence="8" id="KW-0868">Chloride</keyword>
<evidence type="ECO:0000256" key="5">
    <source>
        <dbReference type="ARBA" id="ARBA00023065"/>
    </source>
</evidence>
<dbReference type="Proteomes" id="UP000238605">
    <property type="component" value="Unassembled WGS sequence"/>
</dbReference>
<keyword evidence="2" id="KW-0813">Transport</keyword>
<evidence type="ECO:0000256" key="9">
    <source>
        <dbReference type="ARBA" id="ARBA00023303"/>
    </source>
</evidence>
<dbReference type="Gene3D" id="1.10.3080.10">
    <property type="entry name" value="Clc chloride channel"/>
    <property type="match status" value="1"/>
</dbReference>
<dbReference type="InterPro" id="IPR050368">
    <property type="entry name" value="ClC-type_chloride_channel"/>
</dbReference>
<dbReference type="InterPro" id="IPR014743">
    <property type="entry name" value="Cl-channel_core"/>
</dbReference>
<feature type="transmembrane region" description="Helical" evidence="10">
    <location>
        <begin position="239"/>
        <end position="262"/>
    </location>
</feature>
<dbReference type="PANTHER" id="PTHR43427">
    <property type="entry name" value="CHLORIDE CHANNEL PROTEIN CLC-E"/>
    <property type="match status" value="1"/>
</dbReference>
<evidence type="ECO:0000313" key="12">
    <source>
        <dbReference type="Proteomes" id="UP000238605"/>
    </source>
</evidence>
<feature type="transmembrane region" description="Helical" evidence="10">
    <location>
        <begin position="64"/>
        <end position="81"/>
    </location>
</feature>
<dbReference type="RefSeq" id="WP_104300992.1">
    <property type="nucleotide sequence ID" value="NZ_PSNX01000003.1"/>
</dbReference>
<keyword evidence="4 10" id="KW-1133">Transmembrane helix</keyword>
<dbReference type="AlphaFoldDB" id="A0A2S5SX76"/>
<dbReference type="PRINTS" id="PR00762">
    <property type="entry name" value="CLCHANNEL"/>
</dbReference>
<comment type="subcellular location">
    <subcellularLocation>
        <location evidence="1">Membrane</location>
        <topology evidence="1">Multi-pass membrane protein</topology>
    </subcellularLocation>
</comment>
<keyword evidence="5" id="KW-0406">Ion transport</keyword>
<evidence type="ECO:0000256" key="7">
    <source>
        <dbReference type="ARBA" id="ARBA00023173"/>
    </source>
</evidence>
<proteinExistence type="predicted"/>
<keyword evidence="3 10" id="KW-0812">Transmembrane</keyword>
<keyword evidence="7" id="KW-0869">Chloride channel</keyword>
<feature type="transmembrane region" description="Helical" evidence="10">
    <location>
        <begin position="166"/>
        <end position="191"/>
    </location>
</feature>
<evidence type="ECO:0000256" key="6">
    <source>
        <dbReference type="ARBA" id="ARBA00023136"/>
    </source>
</evidence>
<dbReference type="GO" id="GO:0005254">
    <property type="term" value="F:chloride channel activity"/>
    <property type="evidence" value="ECO:0007669"/>
    <property type="project" value="UniProtKB-KW"/>
</dbReference>
<evidence type="ECO:0000256" key="1">
    <source>
        <dbReference type="ARBA" id="ARBA00004141"/>
    </source>
</evidence>
<dbReference type="InterPro" id="IPR001807">
    <property type="entry name" value="ClC"/>
</dbReference>
<organism evidence="11 12">
    <name type="scientific">Caldimonas caldifontis</name>
    <dbReference type="NCBI Taxonomy" id="1452508"/>
    <lineage>
        <taxon>Bacteria</taxon>
        <taxon>Pseudomonadati</taxon>
        <taxon>Pseudomonadota</taxon>
        <taxon>Betaproteobacteria</taxon>
        <taxon>Burkholderiales</taxon>
        <taxon>Sphaerotilaceae</taxon>
        <taxon>Caldimonas</taxon>
    </lineage>
</organism>
<dbReference type="SUPFAM" id="SSF81340">
    <property type="entry name" value="Clc chloride channel"/>
    <property type="match status" value="1"/>
</dbReference>
<dbReference type="OrthoDB" id="9767361at2"/>
<feature type="transmembrane region" description="Helical" evidence="10">
    <location>
        <begin position="203"/>
        <end position="227"/>
    </location>
</feature>
<protein>
    <submittedName>
        <fullName evidence="11">Chloride channel protein</fullName>
    </submittedName>
</protein>
<dbReference type="GO" id="GO:0034707">
    <property type="term" value="C:chloride channel complex"/>
    <property type="evidence" value="ECO:0007669"/>
    <property type="project" value="UniProtKB-KW"/>
</dbReference>
<reference evidence="11 12" key="1">
    <citation type="submission" date="2018-02" db="EMBL/GenBank/DDBJ databases">
        <title>Reclassifiation of [Polyangium] brachysporum DSM 7029 as Guopingzhaonella breviflexa gen. nov., sp. nov., a member of the family Comamonadaceae.</title>
        <authorList>
            <person name="Tang B."/>
        </authorList>
    </citation>
    <scope>NUCLEOTIDE SEQUENCE [LARGE SCALE GENOMIC DNA]</scope>
    <source>
        <strain evidence="11 12">BCRC 80649</strain>
    </source>
</reference>
<comment type="caution">
    <text evidence="11">The sequence shown here is derived from an EMBL/GenBank/DDBJ whole genome shotgun (WGS) entry which is preliminary data.</text>
</comment>